<protein>
    <submittedName>
        <fullName evidence="1">Uncharacterized protein</fullName>
    </submittedName>
</protein>
<name>A0A371IA90_MUCPR</name>
<feature type="non-terminal residue" evidence="1">
    <location>
        <position position="1"/>
    </location>
</feature>
<dbReference type="Proteomes" id="UP000257109">
    <property type="component" value="Unassembled WGS sequence"/>
</dbReference>
<dbReference type="EMBL" id="QJKJ01000553">
    <property type="protein sequence ID" value="RDY11930.1"/>
    <property type="molecule type" value="Genomic_DNA"/>
</dbReference>
<reference evidence="1" key="1">
    <citation type="submission" date="2018-05" db="EMBL/GenBank/DDBJ databases">
        <title>Draft genome of Mucuna pruriens seed.</title>
        <authorList>
            <person name="Nnadi N.E."/>
            <person name="Vos R."/>
            <person name="Hasami M.H."/>
            <person name="Devisetty U.K."/>
            <person name="Aguiy J.C."/>
        </authorList>
    </citation>
    <scope>NUCLEOTIDE SEQUENCE [LARGE SCALE GENOMIC DNA]</scope>
    <source>
        <strain evidence="1">JCA_2017</strain>
    </source>
</reference>
<proteinExistence type="predicted"/>
<gene>
    <name evidence="1" type="ORF">CR513_03341</name>
</gene>
<organism evidence="1 2">
    <name type="scientific">Mucuna pruriens</name>
    <name type="common">Velvet bean</name>
    <name type="synonym">Dolichos pruriens</name>
    <dbReference type="NCBI Taxonomy" id="157652"/>
    <lineage>
        <taxon>Eukaryota</taxon>
        <taxon>Viridiplantae</taxon>
        <taxon>Streptophyta</taxon>
        <taxon>Embryophyta</taxon>
        <taxon>Tracheophyta</taxon>
        <taxon>Spermatophyta</taxon>
        <taxon>Magnoliopsida</taxon>
        <taxon>eudicotyledons</taxon>
        <taxon>Gunneridae</taxon>
        <taxon>Pentapetalae</taxon>
        <taxon>rosids</taxon>
        <taxon>fabids</taxon>
        <taxon>Fabales</taxon>
        <taxon>Fabaceae</taxon>
        <taxon>Papilionoideae</taxon>
        <taxon>50 kb inversion clade</taxon>
        <taxon>NPAAA clade</taxon>
        <taxon>indigoferoid/millettioid clade</taxon>
        <taxon>Phaseoleae</taxon>
        <taxon>Mucuna</taxon>
    </lineage>
</organism>
<evidence type="ECO:0000313" key="2">
    <source>
        <dbReference type="Proteomes" id="UP000257109"/>
    </source>
</evidence>
<evidence type="ECO:0000313" key="1">
    <source>
        <dbReference type="EMBL" id="RDY11930.1"/>
    </source>
</evidence>
<comment type="caution">
    <text evidence="1">The sequence shown here is derived from an EMBL/GenBank/DDBJ whole genome shotgun (WGS) entry which is preliminary data.</text>
</comment>
<accession>A0A371IA90</accession>
<dbReference type="AlphaFoldDB" id="A0A371IA90"/>
<sequence>MEGHSHISHEGFKEEETLVLEGLMTRGRLKKLQGEVQQELVTLKDQGEAKEGHTMPKAQFRPIFLVLIISIARVITKGTSKSVMIVNPMFHHSKGLALSTKNTRASLKKRKLILPTLDDEEEVVSKTRPPLMVEEEDDGDDVPLVIRTKRKAPVEEPHGAKPFNPLVLIAFLKGKRFKIELLELDYLLPHVPPLCLHECQPDPYQSVYTILEFRNITFLSRNKEETYVEEGYQDTLTHSWFVCKPGTHLMCKLIEVYSKLRVQHFMPPSLVINPSTKILIQPNRISPRLPMIDHNKYKELRVGRLDAPHPCNSKPSIRNLSVGTHFMSRYNGNICPMIQKREVDGWSPLWCGDVNYCSFEVSNAIDKINLVLVEDGTYLASHVVIQLLACRKTYICPYISASFVHAIYRSCHLLSILTQLIALCKEAAWKAKNVMEEIQR</sequence>
<keyword evidence="2" id="KW-1185">Reference proteome</keyword>